<evidence type="ECO:0000313" key="8">
    <source>
        <dbReference type="Proteomes" id="UP001597351"/>
    </source>
</evidence>
<evidence type="ECO:0000256" key="2">
    <source>
        <dbReference type="ARBA" id="ARBA00022741"/>
    </source>
</evidence>
<keyword evidence="5" id="KW-1133">Transmembrane helix</keyword>
<evidence type="ECO:0000256" key="1">
    <source>
        <dbReference type="ARBA" id="ARBA00022679"/>
    </source>
</evidence>
<keyword evidence="5" id="KW-0472">Membrane</keyword>
<protein>
    <submittedName>
        <fullName evidence="7">Cytokinetic ring protein SteA</fullName>
    </submittedName>
</protein>
<dbReference type="InterPro" id="IPR047795">
    <property type="entry name" value="Put_SteA-like"/>
</dbReference>
<evidence type="ECO:0000256" key="4">
    <source>
        <dbReference type="ARBA" id="ARBA00022840"/>
    </source>
</evidence>
<keyword evidence="4" id="KW-0067">ATP-binding</keyword>
<keyword evidence="2" id="KW-0547">Nucleotide-binding</keyword>
<reference evidence="8" key="1">
    <citation type="journal article" date="2019" name="Int. J. Syst. Evol. Microbiol.">
        <title>The Global Catalogue of Microorganisms (GCM) 10K type strain sequencing project: providing services to taxonomists for standard genome sequencing and annotation.</title>
        <authorList>
            <consortium name="The Broad Institute Genomics Platform"/>
            <consortium name="The Broad Institute Genome Sequencing Center for Infectious Disease"/>
            <person name="Wu L."/>
            <person name="Ma J."/>
        </authorList>
    </citation>
    <scope>NUCLEOTIDE SEQUENCE [LARGE SCALE GENOMIC DNA]</scope>
    <source>
        <strain evidence="8">CGMCC 1.12477</strain>
    </source>
</reference>
<keyword evidence="5" id="KW-0812">Transmembrane</keyword>
<dbReference type="EMBL" id="JBHUGD010000004">
    <property type="protein sequence ID" value="MFD1948620.1"/>
    <property type="molecule type" value="Genomic_DNA"/>
</dbReference>
<keyword evidence="1" id="KW-0808">Transferase</keyword>
<proteinExistence type="predicted"/>
<dbReference type="Pfam" id="PF12555">
    <property type="entry name" value="SteA-like_C"/>
    <property type="match status" value="1"/>
</dbReference>
<evidence type="ECO:0000256" key="5">
    <source>
        <dbReference type="SAM" id="Phobius"/>
    </source>
</evidence>
<accession>A0ABW4TPX0</accession>
<evidence type="ECO:0000256" key="3">
    <source>
        <dbReference type="ARBA" id="ARBA00022777"/>
    </source>
</evidence>
<gene>
    <name evidence="7" type="primary">steA</name>
    <name evidence="7" type="ORF">ACFSDE_17595</name>
</gene>
<dbReference type="InterPro" id="IPR022215">
    <property type="entry name" value="SteA-like_C"/>
</dbReference>
<feature type="domain" description="SteA-like C-terminal" evidence="6">
    <location>
        <begin position="333"/>
        <end position="382"/>
    </location>
</feature>
<sequence length="390" mass="41587">MPVRNRSSALPGLTGTVRVERRPRVLLPRLRPGDVAVIDQLDLDRATAQALVDARVSAVLNVSPFLSGRYPALGPTVLAEAGVLLVDRLEGAERISDGTRVRLHDEVVYVGGEPVAMGRGVDLSVLESEMGAARSGLGAQMQSFTHNSVELLRREEGLLIHGEGLPRLGTRLGGRPVVVVVGEHDQRARLKQLKPFLKERRPVLVGVDGGADALRRAGHRPDVVVVGGGRGDAELPSAAALRAAHDVVVRVDRGERLPVDQLERLGVRYHRVETSLATEDVALLVADAGEASVIVGVGTHATLDDLLDRQRTGLASAYLTRLRSGQRLVDAAAVPTLYSGRVRPRHVLLTLLVCVVALAAAIATTPVGQEWVTSLVDGARSVLAEQGWLP</sequence>
<dbReference type="Proteomes" id="UP001597351">
    <property type="component" value="Unassembled WGS sequence"/>
</dbReference>
<name>A0ABW4TPX0_9ACTN</name>
<comment type="caution">
    <text evidence="7">The sequence shown here is derived from an EMBL/GenBank/DDBJ whole genome shotgun (WGS) entry which is preliminary data.</text>
</comment>
<dbReference type="RefSeq" id="WP_343921828.1">
    <property type="nucleotide sequence ID" value="NZ_BAAAJT010000003.1"/>
</dbReference>
<evidence type="ECO:0000313" key="7">
    <source>
        <dbReference type="EMBL" id="MFD1948620.1"/>
    </source>
</evidence>
<organism evidence="7 8">
    <name type="scientific">Nocardioides aestuarii</name>
    <dbReference type="NCBI Taxonomy" id="252231"/>
    <lineage>
        <taxon>Bacteria</taxon>
        <taxon>Bacillati</taxon>
        <taxon>Actinomycetota</taxon>
        <taxon>Actinomycetes</taxon>
        <taxon>Propionibacteriales</taxon>
        <taxon>Nocardioidaceae</taxon>
        <taxon>Nocardioides</taxon>
    </lineage>
</organism>
<evidence type="ECO:0000259" key="6">
    <source>
        <dbReference type="Pfam" id="PF12555"/>
    </source>
</evidence>
<feature type="transmembrane region" description="Helical" evidence="5">
    <location>
        <begin position="347"/>
        <end position="367"/>
    </location>
</feature>
<keyword evidence="3" id="KW-0418">Kinase</keyword>
<dbReference type="NCBIfam" id="NF040608">
    <property type="entry name" value="division_SteA"/>
    <property type="match status" value="1"/>
</dbReference>
<keyword evidence="8" id="KW-1185">Reference proteome</keyword>
<dbReference type="InterPro" id="IPR036759">
    <property type="entry name" value="TPK_catalytic_sf"/>
</dbReference>
<dbReference type="SUPFAM" id="SSF63999">
    <property type="entry name" value="Thiamin pyrophosphokinase, catalytic domain"/>
    <property type="match status" value="1"/>
</dbReference>